<feature type="signal peptide" evidence="2">
    <location>
        <begin position="1"/>
        <end position="20"/>
    </location>
</feature>
<evidence type="ECO:0000313" key="4">
    <source>
        <dbReference type="Proteomes" id="UP000075573"/>
    </source>
</evidence>
<dbReference type="EMBL" id="LHZB01000118">
    <property type="protein sequence ID" value="KXV00163.1"/>
    <property type="molecule type" value="Genomic_DNA"/>
</dbReference>
<proteinExistence type="predicted"/>
<gene>
    <name evidence="3" type="ORF">AD929_13315</name>
</gene>
<evidence type="ECO:0000313" key="3">
    <source>
        <dbReference type="EMBL" id="KXV00163.1"/>
    </source>
</evidence>
<dbReference type="InterPro" id="IPR035437">
    <property type="entry name" value="SNase_OB-fold_sf"/>
</dbReference>
<comment type="caution">
    <text evidence="3">The sequence shown here is derived from an EMBL/GenBank/DDBJ whole genome shotgun (WGS) entry which is preliminary data.</text>
</comment>
<evidence type="ECO:0000256" key="1">
    <source>
        <dbReference type="SAM" id="MobiDB-lite"/>
    </source>
</evidence>
<evidence type="ECO:0000256" key="2">
    <source>
        <dbReference type="SAM" id="SignalP"/>
    </source>
</evidence>
<accession>A0A149QS83</accession>
<dbReference type="AlphaFoldDB" id="A0A149QS83"/>
<dbReference type="RefSeq" id="WP_155723273.1">
    <property type="nucleotide sequence ID" value="NZ_LHZB01000118.1"/>
</dbReference>
<name>A0A149QS83_9PROT</name>
<dbReference type="PATRIC" id="fig|442.7.peg.3465"/>
<protein>
    <submittedName>
        <fullName evidence="3">Uncharacterized protein</fullName>
    </submittedName>
</protein>
<organism evidence="3 4">
    <name type="scientific">Gluconobacter potus</name>
    <dbReference type="NCBI Taxonomy" id="2724927"/>
    <lineage>
        <taxon>Bacteria</taxon>
        <taxon>Pseudomonadati</taxon>
        <taxon>Pseudomonadota</taxon>
        <taxon>Alphaproteobacteria</taxon>
        <taxon>Acetobacterales</taxon>
        <taxon>Acetobacteraceae</taxon>
        <taxon>Gluconobacter</taxon>
    </lineage>
</organism>
<dbReference type="Proteomes" id="UP000075573">
    <property type="component" value="Unassembled WGS sequence"/>
</dbReference>
<sequence>MKGAFLLAAICLAGVGQSRAQSVVVSGPQAYLPGGSNYVDTSNAVEQFLSGKMSVQGAVGQVTGEYNQATPGQDGQGNQGPDGKGQNGKGKQGAPAGATRPGGQSASPTAGNARQQSSPARQGAGASGVLKGSPTVLDALTLSFGGKVVVLPGLFAPGNGEICRHRGVPWTCGDQARAALVQVVSGHTVSCSGSGKALRCRLEDGSDVAHMMVMSGMAYEGGDDD</sequence>
<feature type="region of interest" description="Disordered" evidence="1">
    <location>
        <begin position="65"/>
        <end position="129"/>
    </location>
</feature>
<feature type="compositionally biased region" description="Polar residues" evidence="1">
    <location>
        <begin position="102"/>
        <end position="120"/>
    </location>
</feature>
<keyword evidence="2" id="KW-0732">Signal</keyword>
<dbReference type="SUPFAM" id="SSF50199">
    <property type="entry name" value="Staphylococcal nuclease"/>
    <property type="match status" value="1"/>
</dbReference>
<feature type="chain" id="PRO_5007552849" evidence="2">
    <location>
        <begin position="21"/>
        <end position="225"/>
    </location>
</feature>
<feature type="compositionally biased region" description="Gly residues" evidence="1">
    <location>
        <begin position="74"/>
        <end position="91"/>
    </location>
</feature>
<reference evidence="3 4" key="1">
    <citation type="submission" date="2015-06" db="EMBL/GenBank/DDBJ databases">
        <title>Improved classification and identification of acetic acid bacteria using matrix-assisted laser desorption/ionization time-of-flight mass spectrometry; Gluconobacter nephelii and Gluconobacter uchimurae are later heterotypic synonyms of Gluconobacter japonicus and Gluconobacter oxydans, respectively.</title>
        <authorList>
            <person name="Li L."/>
            <person name="Cleenwerck I."/>
            <person name="De Vuyst L."/>
            <person name="Vandamme P."/>
        </authorList>
    </citation>
    <scope>NUCLEOTIDE SEQUENCE [LARGE SCALE GENOMIC DNA]</scope>
    <source>
        <strain evidence="3 4">LMG 1764</strain>
    </source>
</reference>